<keyword evidence="3 6" id="KW-0812">Transmembrane</keyword>
<accession>A0ABQ9AK89</accession>
<evidence type="ECO:0000256" key="5">
    <source>
        <dbReference type="ARBA" id="ARBA00023136"/>
    </source>
</evidence>
<feature type="transmembrane region" description="Helical" evidence="6">
    <location>
        <begin position="284"/>
        <end position="312"/>
    </location>
</feature>
<feature type="transmembrane region" description="Helical" evidence="6">
    <location>
        <begin position="362"/>
        <end position="386"/>
    </location>
</feature>
<feature type="transmembrane region" description="Helical" evidence="6">
    <location>
        <begin position="65"/>
        <end position="86"/>
    </location>
</feature>
<dbReference type="CDD" id="cd13132">
    <property type="entry name" value="MATE_eukaryotic"/>
    <property type="match status" value="1"/>
</dbReference>
<evidence type="ECO:0000256" key="3">
    <source>
        <dbReference type="ARBA" id="ARBA00022692"/>
    </source>
</evidence>
<feature type="transmembrane region" description="Helical" evidence="6">
    <location>
        <begin position="147"/>
        <end position="168"/>
    </location>
</feature>
<keyword evidence="5 6" id="KW-0472">Membrane</keyword>
<evidence type="ECO:0000256" key="2">
    <source>
        <dbReference type="ARBA" id="ARBA00010199"/>
    </source>
</evidence>
<feature type="transmembrane region" description="Helical" evidence="6">
    <location>
        <begin position="238"/>
        <end position="263"/>
    </location>
</feature>
<proteinExistence type="inferred from homology"/>
<dbReference type="NCBIfam" id="TIGR00797">
    <property type="entry name" value="matE"/>
    <property type="match status" value="1"/>
</dbReference>
<sequence>MADSRQPLLSPRGNQNENDDQLMSFTRSITSNSFASSFAADADDIQPIIGVRDFFREFFRESKKLWFLAAPAIFTSVCQYSLGAITQVFSGHVGTLELAAVSVENSVIAGFSFGLMLGMGSALETLCGQAFGAGQLDMLGIYMQRSWLILNTTAILLSLVYIFAGPLLKLIGQTAAISKAAGIFSVWMIPQLFAYAFNFPMAKFLQSQSKIMVMAVISVSVLILHTIFSWLLMLKLNWGLVGAAVVLNASWVIIDLAQFVYIISGTCGRAWNGFSLKAFQNLWGFVKLSLASAVMLCLEVWYFMALILFAGYLKNAEIAVDALSICMNILGWTVMVALGMNAAISVRISNELGAAHPRTAKFALVVAVSSSFIIGLILAAILLIFRKSYPTLFSSDVKVQKLVEELTPLLALCIVIDNVQPVLSGVAIGAGWQAVVAYVNIGCYYIFGIPLGLILGYKVGLGVKGIWYGMLSGTVVQTLILFWIIYRTNWNKEASIAEDRIRKWGGDTDAKENNPKGLPET</sequence>
<feature type="transmembrane region" description="Helical" evidence="6">
    <location>
        <begin position="465"/>
        <end position="486"/>
    </location>
</feature>
<keyword evidence="8" id="KW-1185">Reference proteome</keyword>
<feature type="transmembrane region" description="Helical" evidence="6">
    <location>
        <begin position="211"/>
        <end position="232"/>
    </location>
</feature>
<keyword evidence="4 6" id="KW-1133">Transmembrane helix</keyword>
<comment type="subcellular location">
    <subcellularLocation>
        <location evidence="1">Membrane</location>
        <topology evidence="1">Multi-pass membrane protein</topology>
    </subcellularLocation>
</comment>
<comment type="caution">
    <text evidence="7">The sequence shown here is derived from an EMBL/GenBank/DDBJ whole genome shotgun (WGS) entry which is preliminary data.</text>
</comment>
<protein>
    <recommendedName>
        <fullName evidence="6">Protein DETOXIFICATION</fullName>
    </recommendedName>
    <alternativeName>
        <fullName evidence="6">Multidrug and toxic compound extrusion protein</fullName>
    </alternativeName>
</protein>
<reference evidence="7" key="2">
    <citation type="journal article" date="2023" name="Int. J. Mol. Sci.">
        <title>De Novo Assembly and Annotation of 11 Diverse Shrub Willow (Salix) Genomes Reveals Novel Gene Organization in Sex-Linked Regions.</title>
        <authorList>
            <person name="Hyden B."/>
            <person name="Feng K."/>
            <person name="Yates T.B."/>
            <person name="Jawdy S."/>
            <person name="Cereghino C."/>
            <person name="Smart L.B."/>
            <person name="Muchero W."/>
        </authorList>
    </citation>
    <scope>NUCLEOTIDE SEQUENCE</scope>
    <source>
        <tissue evidence="7">Shoot tip</tissue>
    </source>
</reference>
<name>A0ABQ9AK89_9ROSI</name>
<feature type="transmembrane region" description="Helical" evidence="6">
    <location>
        <begin position="318"/>
        <end position="341"/>
    </location>
</feature>
<dbReference type="InterPro" id="IPR045069">
    <property type="entry name" value="MATE_euk"/>
</dbReference>
<dbReference type="PANTHER" id="PTHR11206">
    <property type="entry name" value="MULTIDRUG RESISTANCE PROTEIN"/>
    <property type="match status" value="1"/>
</dbReference>
<reference evidence="7" key="1">
    <citation type="submission" date="2022-10" db="EMBL/GenBank/DDBJ databases">
        <authorList>
            <person name="Hyden B.L."/>
            <person name="Feng K."/>
            <person name="Yates T."/>
            <person name="Jawdy S."/>
            <person name="Smart L.B."/>
            <person name="Muchero W."/>
        </authorList>
    </citation>
    <scope>NUCLEOTIDE SEQUENCE</scope>
    <source>
        <tissue evidence="7">Shoot tip</tissue>
    </source>
</reference>
<evidence type="ECO:0000256" key="1">
    <source>
        <dbReference type="ARBA" id="ARBA00004141"/>
    </source>
</evidence>
<gene>
    <name evidence="7" type="ORF">OIU77_006281</name>
</gene>
<feature type="transmembrane region" description="Helical" evidence="6">
    <location>
        <begin position="435"/>
        <end position="459"/>
    </location>
</feature>
<evidence type="ECO:0000313" key="7">
    <source>
        <dbReference type="EMBL" id="KAJ6348672.1"/>
    </source>
</evidence>
<evidence type="ECO:0000256" key="4">
    <source>
        <dbReference type="ARBA" id="ARBA00022989"/>
    </source>
</evidence>
<feature type="transmembrane region" description="Helical" evidence="6">
    <location>
        <begin position="180"/>
        <end position="199"/>
    </location>
</feature>
<comment type="similarity">
    <text evidence="2 6">Belongs to the multi antimicrobial extrusion (MATE) (TC 2.A.66.1) family.</text>
</comment>
<dbReference type="Proteomes" id="UP001141253">
    <property type="component" value="Chromosome 19"/>
</dbReference>
<evidence type="ECO:0000313" key="8">
    <source>
        <dbReference type="Proteomes" id="UP001141253"/>
    </source>
</evidence>
<dbReference type="Pfam" id="PF01554">
    <property type="entry name" value="MatE"/>
    <property type="match status" value="2"/>
</dbReference>
<dbReference type="InterPro" id="IPR002528">
    <property type="entry name" value="MATE_fam"/>
</dbReference>
<dbReference type="EMBL" id="JAPFFI010000018">
    <property type="protein sequence ID" value="KAJ6348672.1"/>
    <property type="molecule type" value="Genomic_DNA"/>
</dbReference>
<organism evidence="7 8">
    <name type="scientific">Salix suchowensis</name>
    <dbReference type="NCBI Taxonomy" id="1278906"/>
    <lineage>
        <taxon>Eukaryota</taxon>
        <taxon>Viridiplantae</taxon>
        <taxon>Streptophyta</taxon>
        <taxon>Embryophyta</taxon>
        <taxon>Tracheophyta</taxon>
        <taxon>Spermatophyta</taxon>
        <taxon>Magnoliopsida</taxon>
        <taxon>eudicotyledons</taxon>
        <taxon>Gunneridae</taxon>
        <taxon>Pentapetalae</taxon>
        <taxon>rosids</taxon>
        <taxon>fabids</taxon>
        <taxon>Malpighiales</taxon>
        <taxon>Salicaceae</taxon>
        <taxon>Saliceae</taxon>
        <taxon>Salix</taxon>
    </lineage>
</organism>
<evidence type="ECO:0000256" key="6">
    <source>
        <dbReference type="RuleBase" id="RU004914"/>
    </source>
</evidence>